<evidence type="ECO:0000256" key="1">
    <source>
        <dbReference type="SAM" id="MobiDB-lite"/>
    </source>
</evidence>
<proteinExistence type="predicted"/>
<name>A0A1I8IE08_9PLAT</name>
<dbReference type="WBParaSite" id="maker-uti_cns_0011654-snap-gene-0.4-mRNA-1">
    <property type="protein sequence ID" value="maker-uti_cns_0011654-snap-gene-0.4-mRNA-1"/>
    <property type="gene ID" value="maker-uti_cns_0011654-snap-gene-0.4"/>
</dbReference>
<accession>A0A1I8IE08</accession>
<protein>
    <submittedName>
        <fullName evidence="3">AGC-kinase C-terminal domain-containing protein</fullName>
    </submittedName>
</protein>
<feature type="compositionally biased region" description="Acidic residues" evidence="1">
    <location>
        <begin position="49"/>
        <end position="59"/>
    </location>
</feature>
<reference evidence="3" key="1">
    <citation type="submission" date="2016-11" db="UniProtKB">
        <authorList>
            <consortium name="WormBaseParasite"/>
        </authorList>
    </citation>
    <scope>IDENTIFICATION</scope>
</reference>
<feature type="compositionally biased region" description="Polar residues" evidence="1">
    <location>
        <begin position="39"/>
        <end position="48"/>
    </location>
</feature>
<dbReference type="Proteomes" id="UP000095280">
    <property type="component" value="Unplaced"/>
</dbReference>
<feature type="region of interest" description="Disordered" evidence="1">
    <location>
        <begin position="1"/>
        <end position="59"/>
    </location>
</feature>
<dbReference type="AlphaFoldDB" id="A0A1I8IE08"/>
<evidence type="ECO:0000313" key="3">
    <source>
        <dbReference type="WBParaSite" id="maker-uti_cns_0011654-snap-gene-0.4-mRNA-1"/>
    </source>
</evidence>
<organism evidence="2 3">
    <name type="scientific">Macrostomum lignano</name>
    <dbReference type="NCBI Taxonomy" id="282301"/>
    <lineage>
        <taxon>Eukaryota</taxon>
        <taxon>Metazoa</taxon>
        <taxon>Spiralia</taxon>
        <taxon>Lophotrochozoa</taxon>
        <taxon>Platyhelminthes</taxon>
        <taxon>Rhabditophora</taxon>
        <taxon>Macrostomorpha</taxon>
        <taxon>Macrostomida</taxon>
        <taxon>Macrostomidae</taxon>
        <taxon>Macrostomum</taxon>
    </lineage>
</organism>
<evidence type="ECO:0000313" key="2">
    <source>
        <dbReference type="Proteomes" id="UP000095280"/>
    </source>
</evidence>
<keyword evidence="2" id="KW-1185">Reference proteome</keyword>
<sequence>AFPERNIDAAISDSKPKFDSRSSDVALKRAQSPEYLSFMASSRPPQQQVEEESEEDEDADLDALLFDEAPPSAPSATFAAPIRKESDTCAMRCALPFDMN</sequence>